<gene>
    <name evidence="4" type="ORF">H9N25_21250</name>
</gene>
<evidence type="ECO:0000259" key="2">
    <source>
        <dbReference type="Pfam" id="PF20148"/>
    </source>
</evidence>
<dbReference type="InterPro" id="IPR056823">
    <property type="entry name" value="TEN-like_YD-shell"/>
</dbReference>
<dbReference type="InterPro" id="IPR031325">
    <property type="entry name" value="RHS_repeat"/>
</dbReference>
<evidence type="ECO:0000313" key="5">
    <source>
        <dbReference type="Proteomes" id="UP000516439"/>
    </source>
</evidence>
<feature type="domain" description="Teneurin-like YD-shell" evidence="3">
    <location>
        <begin position="385"/>
        <end position="507"/>
    </location>
</feature>
<protein>
    <submittedName>
        <fullName evidence="4">RHS repeat protein</fullName>
    </submittedName>
</protein>
<dbReference type="Pfam" id="PF25023">
    <property type="entry name" value="TEN_YD-shell"/>
    <property type="match status" value="3"/>
</dbReference>
<evidence type="ECO:0000259" key="3">
    <source>
        <dbReference type="Pfam" id="PF25023"/>
    </source>
</evidence>
<feature type="domain" description="DUF6531" evidence="2">
    <location>
        <begin position="79"/>
        <end position="135"/>
    </location>
</feature>
<name>A0ABX6TIB9_9SPHI</name>
<proteinExistence type="predicted"/>
<dbReference type="RefSeq" id="WP_190327156.1">
    <property type="nucleotide sequence ID" value="NZ_CP061171.1"/>
</dbReference>
<feature type="domain" description="Teneurin-like YD-shell" evidence="3">
    <location>
        <begin position="521"/>
        <end position="892"/>
    </location>
</feature>
<evidence type="ECO:0000313" key="4">
    <source>
        <dbReference type="EMBL" id="QNR84402.1"/>
    </source>
</evidence>
<dbReference type="InterPro" id="IPR050708">
    <property type="entry name" value="T6SS_VgrG/RHS"/>
</dbReference>
<feature type="domain" description="Teneurin-like YD-shell" evidence="3">
    <location>
        <begin position="1031"/>
        <end position="1131"/>
    </location>
</feature>
<dbReference type="Pfam" id="PF05593">
    <property type="entry name" value="RHS_repeat"/>
    <property type="match status" value="1"/>
</dbReference>
<reference evidence="4 5" key="1">
    <citation type="submission" date="2020-09" db="EMBL/GenBank/DDBJ databases">
        <title>Pedobacter sp. SW-16 isolated from soil near Yeocheon.</title>
        <authorList>
            <person name="Im H.S."/>
            <person name="Joung Y."/>
            <person name="Lee S.-S."/>
        </authorList>
    </citation>
    <scope>NUCLEOTIDE SEQUENCE [LARGE SCALE GENOMIC DNA]</scope>
    <source>
        <strain evidence="4 5">SW-16</strain>
    </source>
</reference>
<accession>A0ABX6TIB9</accession>
<dbReference type="EMBL" id="CP061171">
    <property type="protein sequence ID" value="QNR84402.1"/>
    <property type="molecule type" value="Genomic_DNA"/>
</dbReference>
<dbReference type="NCBIfam" id="TIGR01643">
    <property type="entry name" value="YD_repeat_2x"/>
    <property type="match status" value="4"/>
</dbReference>
<keyword evidence="5" id="KW-1185">Reference proteome</keyword>
<dbReference type="InterPro" id="IPR022385">
    <property type="entry name" value="Rhs_assc_core"/>
</dbReference>
<dbReference type="PANTHER" id="PTHR32305:SF15">
    <property type="entry name" value="PROTEIN RHSA-RELATED"/>
    <property type="match status" value="1"/>
</dbReference>
<evidence type="ECO:0000256" key="1">
    <source>
        <dbReference type="ARBA" id="ARBA00022737"/>
    </source>
</evidence>
<organism evidence="4 5">
    <name type="scientific">Pedobacter riviphilus</name>
    <dbReference type="NCBI Taxonomy" id="2766984"/>
    <lineage>
        <taxon>Bacteria</taxon>
        <taxon>Pseudomonadati</taxon>
        <taxon>Bacteroidota</taxon>
        <taxon>Sphingobacteriia</taxon>
        <taxon>Sphingobacteriales</taxon>
        <taxon>Sphingobacteriaceae</taxon>
        <taxon>Pedobacter</taxon>
    </lineage>
</organism>
<dbReference type="Gene3D" id="2.180.10.10">
    <property type="entry name" value="RHS repeat-associated core"/>
    <property type="match status" value="2"/>
</dbReference>
<keyword evidence="1" id="KW-0677">Repeat</keyword>
<dbReference type="Pfam" id="PF20148">
    <property type="entry name" value="DUF6531"/>
    <property type="match status" value="1"/>
</dbReference>
<dbReference type="PANTHER" id="PTHR32305">
    <property type="match status" value="1"/>
</dbReference>
<dbReference type="NCBIfam" id="TIGR03696">
    <property type="entry name" value="Rhs_assc_core"/>
    <property type="match status" value="1"/>
</dbReference>
<dbReference type="InterPro" id="IPR045351">
    <property type="entry name" value="DUF6531"/>
</dbReference>
<sequence>MYVQINTGKPVLVGGTFAPHNYTLKEYLMRFAAIGIMRGLTKLGGALAKGALKGVNKLLQRMLGKTNPLSKKLCHWGLEPVNFVTGAMFFEWTDFELPGGQTLAWNNVWRSDKSYAGMLGNQVYNNYDLYIYPDPEAGIVGFNHPTENMVMPLPYIEAYSGKQYDRAQKFWMERPDENTWILTIGQDIYTYTLFSDGPDGDIYRINQIGYTNGTSLRFYYQKQLLTRIVENSGRVLEMQHNEAGTAIKAVYYQYKNTSDLLVSYDYDERGNMIKVYDQAGKAISFEYDEFNRVVKRTNRNGMVYFWRYDEEGRVIHTEGRDGVMSGSLRYFPEEGYNEVYYRDGKVERYYYDENDLVYKKVDGMGGETWFEHNRYNEEKMVSSPEGKVIGYEYDDRGNIVTYHTTDGERYQYAYDENNNLILRSDPAGSNETWLYNEQNQLLKHVQKDDRIIDFYYTEGQKLPVFCRDNDGYEVHWTYNSLNQLIESVSGEGNSRRWTYDDYGRLIRFSPDGDQTTIWERDEMGRVISVKDFGEVAFRFEYDAYDLPVYATDGRDEWHMTYTPMGSLKTQKRSSHLSHQNIRTLHFTYDKWENLKAITNEKGEEYIFLRDANDNVVTEIGFDGQEQQYIRNHDGQVIKTIQADGKAIYHNYDLSGRLVYSSYEDGTYEAFQYNKLGLLIAAENELSSVNFIRNPLGMITQEIQDGYQINYQYDAFGNLTSLKSSLGADIKYDYDDIGYLNGIVAQSGGSAEWTVNIGRNKNGQETSRSLSGGIRATFDYDHEGHPVSQKVEASHSITAFKQYGWGPNDKLNSCLNSITGGSINYRYDTFGSLSSASYTDDGKVIYKNPDEVGNLYKTTDRIDRRYDKGGKLLKDDQWYYRYDAKGNLLQKSKRNIIGLKKQEAAKAEDNGLFGKKLNWGMANPDLPEADALDILADSEPDLPEWKEGDWAYAWMANGMMKAVKNPHGEITSFEYDALGRRKAKIVKNTVYRYVWDGNLLLHEWHYPLKERPNLVVNEDGLLSYDKTEPLGSDLITWVYDQNKFTPSAKIVNGQHYSIISDYLGTPVQAYDDAGKKVWDCEIDIYGKIRKLSGSREFVPFRYQGQYEDVETGLYYNRFRYYDPEQGNYISQDPIGLSGGNPTIYGYVFDSNYELDVFGLKTFQQALGDYGEKWVKEALQNSNKYSRVFQVQNASGHGIDVVGMRHDGKFDIFEVKTNISGNVGNLSDRQLNSDFFIKNILEKDNITDFGLSRQQANSILNNIGDKRVVDVFVGRGAKGRFKVKSALVSDWDEVSRTQKAKGTCH</sequence>
<dbReference type="InterPro" id="IPR006530">
    <property type="entry name" value="YD"/>
</dbReference>
<dbReference type="Proteomes" id="UP000516439">
    <property type="component" value="Chromosome"/>
</dbReference>